<evidence type="ECO:0000256" key="1">
    <source>
        <dbReference type="ARBA" id="ARBA00012513"/>
    </source>
</evidence>
<keyword evidence="12" id="KW-1133">Transmembrane helix</keyword>
<dbReference type="Pfam" id="PF00069">
    <property type="entry name" value="Pkinase"/>
    <property type="match status" value="1"/>
</dbReference>
<dbReference type="GO" id="GO:0004674">
    <property type="term" value="F:protein serine/threonine kinase activity"/>
    <property type="evidence" value="ECO:0007669"/>
    <property type="project" value="UniProtKB-KW"/>
</dbReference>
<name>A0A2S0WYL8_9MICO</name>
<dbReference type="PANTHER" id="PTHR43289:SF6">
    <property type="entry name" value="SERINE_THREONINE-PROTEIN KINASE NEKL-3"/>
    <property type="match status" value="1"/>
</dbReference>
<organism evidence="15 16">
    <name type="scientific">Agromyces badenianii</name>
    <dbReference type="NCBI Taxonomy" id="2080742"/>
    <lineage>
        <taxon>Bacteria</taxon>
        <taxon>Bacillati</taxon>
        <taxon>Actinomycetota</taxon>
        <taxon>Actinomycetes</taxon>
        <taxon>Micrococcales</taxon>
        <taxon>Microbacteriaceae</taxon>
        <taxon>Agromyces</taxon>
    </lineage>
</organism>
<dbReference type="RefSeq" id="WP_108596250.1">
    <property type="nucleotide sequence ID" value="NZ_CP028913.1"/>
</dbReference>
<comment type="catalytic activity">
    <reaction evidence="9">
        <text>L-seryl-[protein] + ATP = O-phospho-L-seryl-[protein] + ADP + H(+)</text>
        <dbReference type="Rhea" id="RHEA:17989"/>
        <dbReference type="Rhea" id="RHEA-COMP:9863"/>
        <dbReference type="Rhea" id="RHEA-COMP:11604"/>
        <dbReference type="ChEBI" id="CHEBI:15378"/>
        <dbReference type="ChEBI" id="CHEBI:29999"/>
        <dbReference type="ChEBI" id="CHEBI:30616"/>
        <dbReference type="ChEBI" id="CHEBI:83421"/>
        <dbReference type="ChEBI" id="CHEBI:456216"/>
        <dbReference type="EC" id="2.7.11.1"/>
    </reaction>
</comment>
<evidence type="ECO:0000256" key="4">
    <source>
        <dbReference type="ARBA" id="ARBA00022737"/>
    </source>
</evidence>
<dbReference type="CDD" id="cd06577">
    <property type="entry name" value="PASTA_pknB"/>
    <property type="match status" value="2"/>
</dbReference>
<dbReference type="PROSITE" id="PS00109">
    <property type="entry name" value="PROTEIN_KINASE_TYR"/>
    <property type="match status" value="1"/>
</dbReference>
<dbReference type="EC" id="2.7.11.1" evidence="1"/>
<keyword evidence="5 10" id="KW-0547">Nucleotide-binding</keyword>
<keyword evidence="3" id="KW-0808">Transferase</keyword>
<evidence type="ECO:0000259" key="14">
    <source>
        <dbReference type="PROSITE" id="PS51178"/>
    </source>
</evidence>
<feature type="region of interest" description="Disordered" evidence="11">
    <location>
        <begin position="547"/>
        <end position="577"/>
    </location>
</feature>
<dbReference type="InterPro" id="IPR008266">
    <property type="entry name" value="Tyr_kinase_AS"/>
</dbReference>
<reference evidence="15 16" key="1">
    <citation type="submission" date="2018-04" db="EMBL/GenBank/DDBJ databases">
        <authorList>
            <person name="Li J."/>
        </authorList>
    </citation>
    <scope>NUCLEOTIDE SEQUENCE [LARGE SCALE GENOMIC DNA]</scope>
    <source>
        <strain evidence="16">30A</strain>
    </source>
</reference>
<dbReference type="Gene3D" id="3.30.200.20">
    <property type="entry name" value="Phosphorylase Kinase, domain 1"/>
    <property type="match status" value="1"/>
</dbReference>
<feature type="domain" description="PASTA" evidence="14">
    <location>
        <begin position="415"/>
        <end position="481"/>
    </location>
</feature>
<keyword evidence="2" id="KW-0723">Serine/threonine-protein kinase</keyword>
<evidence type="ECO:0000256" key="7">
    <source>
        <dbReference type="ARBA" id="ARBA00022840"/>
    </source>
</evidence>
<sequence length="577" mass="57584">MTGSSSLISDRYRLGELLGTGGSASVFAAIDTSSGDRVALKLLHPHLSGRPSAREAFFAEARRAQQLRHPNIVGVLGVGVHEASGDAVAWIALERAEGLSLSEHVARHGALAVAEAVAVADGVLRALEVAHGAGVIHRDVSPANVMVVAGEQGEIGVDGVRLLDFGLADAAGRAALGADILRSDDAVGDAGVIGSVDYLSPEQARGAPVDERGDLYQLGAVLSFALTGRAPFQRATAAETIRAHLAAPPPVPSVMDSRIPRGLDRIVVRAMLKDPDDRFPSAAEMRAAIEIEVSVAEPALAEPGRLDPLPPTATRVLGRTSVPARPSDAVSTAVHRVARTTAPGVRPGAAKRIVGGRPRRLGAWASAIAAVAAVGAILAFVAATPPAATAPPSSAPAVDVPAGPGPSASAEADAPAETVDVPELAMMSLAEARDVLKAAGLVAGTLSVIDSGHAGDTVLASAPGAGTRVDQGSVIGLTVASGFNRVPETVGMSQAGAAALLESAGFAANVAVERSGTAAAGTVLGVEPHAGTVLRIGTTVTIVVAASAEPAPTPAPTPSPTPTPTPTPAPTPGPPGG</sequence>
<dbReference type="PROSITE" id="PS50011">
    <property type="entry name" value="PROTEIN_KINASE_DOM"/>
    <property type="match status" value="1"/>
</dbReference>
<protein>
    <recommendedName>
        <fullName evidence="1">non-specific serine/threonine protein kinase</fullName>
        <ecNumber evidence="1">2.7.11.1</ecNumber>
    </recommendedName>
</protein>
<evidence type="ECO:0000256" key="9">
    <source>
        <dbReference type="ARBA" id="ARBA00048679"/>
    </source>
</evidence>
<feature type="region of interest" description="Disordered" evidence="11">
    <location>
        <begin position="388"/>
        <end position="412"/>
    </location>
</feature>
<accession>A0A2S0WYL8</accession>
<dbReference type="KEGG" id="agm:DCE93_13010"/>
<dbReference type="PROSITE" id="PS00107">
    <property type="entry name" value="PROTEIN_KINASE_ATP"/>
    <property type="match status" value="1"/>
</dbReference>
<evidence type="ECO:0000313" key="15">
    <source>
        <dbReference type="EMBL" id="AWB96453.1"/>
    </source>
</evidence>
<evidence type="ECO:0000256" key="3">
    <source>
        <dbReference type="ARBA" id="ARBA00022679"/>
    </source>
</evidence>
<keyword evidence="6" id="KW-0418">Kinase</keyword>
<keyword evidence="4" id="KW-0677">Repeat</keyword>
<keyword evidence="12" id="KW-0812">Transmembrane</keyword>
<feature type="transmembrane region" description="Helical" evidence="12">
    <location>
        <begin position="361"/>
        <end position="383"/>
    </location>
</feature>
<evidence type="ECO:0000256" key="2">
    <source>
        <dbReference type="ARBA" id="ARBA00022527"/>
    </source>
</evidence>
<evidence type="ECO:0000259" key="13">
    <source>
        <dbReference type="PROSITE" id="PS50011"/>
    </source>
</evidence>
<feature type="domain" description="PASTA" evidence="14">
    <location>
        <begin position="482"/>
        <end position="546"/>
    </location>
</feature>
<dbReference type="OrthoDB" id="9762169at2"/>
<gene>
    <name evidence="15" type="ORF">DCE93_13010</name>
</gene>
<dbReference type="PROSITE" id="PS51178">
    <property type="entry name" value="PASTA"/>
    <property type="match status" value="2"/>
</dbReference>
<proteinExistence type="predicted"/>
<dbReference type="Gene3D" id="3.30.10.20">
    <property type="match status" value="2"/>
</dbReference>
<feature type="domain" description="Protein kinase" evidence="13">
    <location>
        <begin position="12"/>
        <end position="300"/>
    </location>
</feature>
<dbReference type="GO" id="GO:0005524">
    <property type="term" value="F:ATP binding"/>
    <property type="evidence" value="ECO:0007669"/>
    <property type="project" value="UniProtKB-UniRule"/>
</dbReference>
<feature type="binding site" evidence="10">
    <location>
        <position position="41"/>
    </location>
    <ligand>
        <name>ATP</name>
        <dbReference type="ChEBI" id="CHEBI:30616"/>
    </ligand>
</feature>
<dbReference type="PANTHER" id="PTHR43289">
    <property type="entry name" value="MITOGEN-ACTIVATED PROTEIN KINASE KINASE KINASE 20-RELATED"/>
    <property type="match status" value="1"/>
</dbReference>
<dbReference type="SUPFAM" id="SSF56112">
    <property type="entry name" value="Protein kinase-like (PK-like)"/>
    <property type="match status" value="1"/>
</dbReference>
<evidence type="ECO:0000256" key="12">
    <source>
        <dbReference type="SAM" id="Phobius"/>
    </source>
</evidence>
<evidence type="ECO:0000256" key="10">
    <source>
        <dbReference type="PROSITE-ProRule" id="PRU10141"/>
    </source>
</evidence>
<dbReference type="InterPro" id="IPR011009">
    <property type="entry name" value="Kinase-like_dom_sf"/>
</dbReference>
<dbReference type="EMBL" id="CP028913">
    <property type="protein sequence ID" value="AWB96453.1"/>
    <property type="molecule type" value="Genomic_DNA"/>
</dbReference>
<comment type="catalytic activity">
    <reaction evidence="8">
        <text>L-threonyl-[protein] + ATP = O-phospho-L-threonyl-[protein] + ADP + H(+)</text>
        <dbReference type="Rhea" id="RHEA:46608"/>
        <dbReference type="Rhea" id="RHEA-COMP:11060"/>
        <dbReference type="Rhea" id="RHEA-COMP:11605"/>
        <dbReference type="ChEBI" id="CHEBI:15378"/>
        <dbReference type="ChEBI" id="CHEBI:30013"/>
        <dbReference type="ChEBI" id="CHEBI:30616"/>
        <dbReference type="ChEBI" id="CHEBI:61977"/>
        <dbReference type="ChEBI" id="CHEBI:456216"/>
        <dbReference type="EC" id="2.7.11.1"/>
    </reaction>
</comment>
<evidence type="ECO:0000256" key="8">
    <source>
        <dbReference type="ARBA" id="ARBA00047899"/>
    </source>
</evidence>
<feature type="compositionally biased region" description="Pro residues" evidence="11">
    <location>
        <begin position="551"/>
        <end position="577"/>
    </location>
</feature>
<dbReference type="Gene3D" id="1.10.510.10">
    <property type="entry name" value="Transferase(Phosphotransferase) domain 1"/>
    <property type="match status" value="1"/>
</dbReference>
<dbReference type="InterPro" id="IPR017441">
    <property type="entry name" value="Protein_kinase_ATP_BS"/>
</dbReference>
<evidence type="ECO:0000256" key="5">
    <source>
        <dbReference type="ARBA" id="ARBA00022741"/>
    </source>
</evidence>
<keyword evidence="12" id="KW-0472">Membrane</keyword>
<dbReference type="AlphaFoldDB" id="A0A2S0WYL8"/>
<keyword evidence="16" id="KW-1185">Reference proteome</keyword>
<evidence type="ECO:0000256" key="11">
    <source>
        <dbReference type="SAM" id="MobiDB-lite"/>
    </source>
</evidence>
<dbReference type="Proteomes" id="UP000244729">
    <property type="component" value="Chromosome"/>
</dbReference>
<dbReference type="InterPro" id="IPR005543">
    <property type="entry name" value="PASTA_dom"/>
</dbReference>
<dbReference type="InterPro" id="IPR000719">
    <property type="entry name" value="Prot_kinase_dom"/>
</dbReference>
<keyword evidence="7 10" id="KW-0067">ATP-binding</keyword>
<dbReference type="SMART" id="SM00740">
    <property type="entry name" value="PASTA"/>
    <property type="match status" value="2"/>
</dbReference>
<evidence type="ECO:0000313" key="16">
    <source>
        <dbReference type="Proteomes" id="UP000244729"/>
    </source>
</evidence>
<dbReference type="CDD" id="cd14014">
    <property type="entry name" value="STKc_PknB_like"/>
    <property type="match status" value="1"/>
</dbReference>
<dbReference type="Pfam" id="PF03793">
    <property type="entry name" value="PASTA"/>
    <property type="match status" value="2"/>
</dbReference>
<evidence type="ECO:0000256" key="6">
    <source>
        <dbReference type="ARBA" id="ARBA00022777"/>
    </source>
</evidence>